<dbReference type="Gene3D" id="3.40.50.300">
    <property type="entry name" value="P-loop containing nucleotide triphosphate hydrolases"/>
    <property type="match status" value="1"/>
</dbReference>
<dbReference type="InterPro" id="IPR027417">
    <property type="entry name" value="P-loop_NTPase"/>
</dbReference>
<dbReference type="Pfam" id="PF00664">
    <property type="entry name" value="ABC_membrane"/>
    <property type="match status" value="1"/>
</dbReference>
<feature type="transmembrane region" description="Helical" evidence="8">
    <location>
        <begin position="281"/>
        <end position="299"/>
    </location>
</feature>
<evidence type="ECO:0000256" key="5">
    <source>
        <dbReference type="ARBA" id="ARBA00022840"/>
    </source>
</evidence>
<evidence type="ECO:0000256" key="1">
    <source>
        <dbReference type="ARBA" id="ARBA00004651"/>
    </source>
</evidence>
<dbReference type="InterPro" id="IPR017871">
    <property type="entry name" value="ABC_transporter-like_CS"/>
</dbReference>
<evidence type="ECO:0000256" key="4">
    <source>
        <dbReference type="ARBA" id="ARBA00022741"/>
    </source>
</evidence>
<dbReference type="RefSeq" id="WP_207348863.1">
    <property type="nucleotide sequence ID" value="NZ_JAFMPY010000001.1"/>
</dbReference>
<evidence type="ECO:0000256" key="2">
    <source>
        <dbReference type="ARBA" id="ARBA00005417"/>
    </source>
</evidence>
<evidence type="ECO:0000313" key="11">
    <source>
        <dbReference type="Proteomes" id="UP000664288"/>
    </source>
</evidence>
<protein>
    <submittedName>
        <fullName evidence="10">ABC transporter</fullName>
    </submittedName>
</protein>
<evidence type="ECO:0000313" key="10">
    <source>
        <dbReference type="EMBL" id="MBO0902220.1"/>
    </source>
</evidence>
<comment type="similarity">
    <text evidence="2">Belongs to the ABC transporter superfamily.</text>
</comment>
<comment type="caution">
    <text evidence="10">The sequence shown here is derived from an EMBL/GenBank/DDBJ whole genome shotgun (WGS) entry which is preliminary data.</text>
</comment>
<dbReference type="PROSITE" id="PS00211">
    <property type="entry name" value="ABC_TRANSPORTER_1"/>
    <property type="match status" value="1"/>
</dbReference>
<keyword evidence="11" id="KW-1185">Reference proteome</keyword>
<dbReference type="PANTHER" id="PTHR24221:SF261">
    <property type="entry name" value="GLUTATHIONE_L-CYSTEINE TRANSPORT SYSTEM ATP-BINDING_PERMEASE PROTEIN CYDD"/>
    <property type="match status" value="1"/>
</dbReference>
<dbReference type="SUPFAM" id="SSF52540">
    <property type="entry name" value="P-loop containing nucleoside triphosphate hydrolases"/>
    <property type="match status" value="1"/>
</dbReference>
<keyword evidence="3 8" id="KW-0812">Transmembrane</keyword>
<dbReference type="Proteomes" id="UP000664288">
    <property type="component" value="Unassembled WGS sequence"/>
</dbReference>
<dbReference type="Gene3D" id="1.20.1560.10">
    <property type="entry name" value="ABC transporter type 1, transmembrane domain"/>
    <property type="match status" value="1"/>
</dbReference>
<keyword evidence="6 8" id="KW-1133">Transmembrane helix</keyword>
<dbReference type="InterPro" id="IPR003593">
    <property type="entry name" value="AAA+_ATPase"/>
</dbReference>
<evidence type="ECO:0000256" key="3">
    <source>
        <dbReference type="ARBA" id="ARBA00022692"/>
    </source>
</evidence>
<proteinExistence type="inferred from homology"/>
<sequence length="532" mass="54433">MKASSDRSGAALSLARNAAARDRRVITLLEGLRTLGRLGFAAGLALTVGRMIEAGTLEAGALFAALASMGLGAAAGWLSGRRTARAEAFVADVILSKAEAALAEMPVRDLGARPRGRLVAALQRQPQDLARLVVSHACARQTMSVGPLLAAAAVAAVSWEAACVLLLATPLMIVFFALVGGAIQERADAREASLGRLAAQFADRVRALPTILANHALASEASKLEERIGAYARGTMSVLSIAFLNSGILDFFSSLSIAVLAVFLGLGHLGLLDIPGFDHLALWQSLYILVVAAEYFAPFRRYAELYHAKSQGAAAAAALDEILFAPAARRVAGPLAPVDPERLAASLPKTGLVAITGPSGAGKTTLLRRLAGVDGAAPAGLGAAARPSWIATDSYMPAGSLADALAWKVGGAGRSNTAVAVSAVAEQLGLLDDALLPGGMDAAIAPGGENLSGGQRVRLAVARMLLANGPAFCDEPTAKLDAGNAARVRRALAAAALTRLVVVATHDEALVALAVRRIDLGAPHSLKEPAAA</sequence>
<dbReference type="InterPro" id="IPR011527">
    <property type="entry name" value="ABC1_TM_dom"/>
</dbReference>
<gene>
    <name evidence="10" type="ORF">J1C47_01080</name>
</gene>
<dbReference type="PROSITE" id="PS50929">
    <property type="entry name" value="ABC_TM1F"/>
    <property type="match status" value="1"/>
</dbReference>
<organism evidence="10 11">
    <name type="scientific">Jiella sonneratiae</name>
    <dbReference type="NCBI Taxonomy" id="2816856"/>
    <lineage>
        <taxon>Bacteria</taxon>
        <taxon>Pseudomonadati</taxon>
        <taxon>Pseudomonadota</taxon>
        <taxon>Alphaproteobacteria</taxon>
        <taxon>Hyphomicrobiales</taxon>
        <taxon>Aurantimonadaceae</taxon>
        <taxon>Jiella</taxon>
    </lineage>
</organism>
<dbReference type="SUPFAM" id="SSF90123">
    <property type="entry name" value="ABC transporter transmembrane region"/>
    <property type="match status" value="1"/>
</dbReference>
<accession>A0ABS3IXT9</accession>
<evidence type="ECO:0000256" key="7">
    <source>
        <dbReference type="ARBA" id="ARBA00023136"/>
    </source>
</evidence>
<keyword evidence="7 8" id="KW-0472">Membrane</keyword>
<feature type="transmembrane region" description="Helical" evidence="8">
    <location>
        <begin position="59"/>
        <end position="78"/>
    </location>
</feature>
<dbReference type="SMART" id="SM00382">
    <property type="entry name" value="AAA"/>
    <property type="match status" value="1"/>
</dbReference>
<dbReference type="EMBL" id="JAFMPY010000001">
    <property type="protein sequence ID" value="MBO0902220.1"/>
    <property type="molecule type" value="Genomic_DNA"/>
</dbReference>
<keyword evidence="4" id="KW-0547">Nucleotide-binding</keyword>
<keyword evidence="5" id="KW-0067">ATP-binding</keyword>
<dbReference type="PANTHER" id="PTHR24221">
    <property type="entry name" value="ATP-BINDING CASSETTE SUB-FAMILY B"/>
    <property type="match status" value="1"/>
</dbReference>
<name>A0ABS3IXT9_9HYPH</name>
<feature type="transmembrane region" description="Helical" evidence="8">
    <location>
        <begin position="243"/>
        <end position="269"/>
    </location>
</feature>
<evidence type="ECO:0000259" key="9">
    <source>
        <dbReference type="PROSITE" id="PS50929"/>
    </source>
</evidence>
<dbReference type="InterPro" id="IPR036640">
    <property type="entry name" value="ABC1_TM_sf"/>
</dbReference>
<feature type="transmembrane region" description="Helical" evidence="8">
    <location>
        <begin position="150"/>
        <end position="183"/>
    </location>
</feature>
<comment type="subcellular location">
    <subcellularLocation>
        <location evidence="1">Cell membrane</location>
        <topology evidence="1">Multi-pass membrane protein</topology>
    </subcellularLocation>
</comment>
<reference evidence="10 11" key="1">
    <citation type="submission" date="2021-03" db="EMBL/GenBank/DDBJ databases">
        <title>Whole genome sequence of Jiella sp. MQZ13P-4.</title>
        <authorList>
            <person name="Tuo L."/>
        </authorList>
    </citation>
    <scope>NUCLEOTIDE SEQUENCE [LARGE SCALE GENOMIC DNA]</scope>
    <source>
        <strain evidence="10 11">MQZ13P-4</strain>
    </source>
</reference>
<feature type="domain" description="ABC transmembrane type-1" evidence="9">
    <location>
        <begin position="62"/>
        <end position="266"/>
    </location>
</feature>
<evidence type="ECO:0000256" key="8">
    <source>
        <dbReference type="SAM" id="Phobius"/>
    </source>
</evidence>
<evidence type="ECO:0000256" key="6">
    <source>
        <dbReference type="ARBA" id="ARBA00022989"/>
    </source>
</evidence>
<dbReference type="InterPro" id="IPR039421">
    <property type="entry name" value="Type_1_exporter"/>
</dbReference>